<dbReference type="InterPro" id="IPR036388">
    <property type="entry name" value="WH-like_DNA-bd_sf"/>
</dbReference>
<dbReference type="SUPFAM" id="SSF46785">
    <property type="entry name" value="Winged helix' DNA-binding domain"/>
    <property type="match status" value="1"/>
</dbReference>
<reference evidence="3" key="1">
    <citation type="journal article" date="2019" name="Int. J. Syst. Evol. Microbiol.">
        <title>The Global Catalogue of Microorganisms (GCM) 10K type strain sequencing project: providing services to taxonomists for standard genome sequencing and annotation.</title>
        <authorList>
            <consortium name="The Broad Institute Genomics Platform"/>
            <consortium name="The Broad Institute Genome Sequencing Center for Infectious Disease"/>
            <person name="Wu L."/>
            <person name="Ma J."/>
        </authorList>
    </citation>
    <scope>NUCLEOTIDE SEQUENCE [LARGE SCALE GENOMIC DNA]</scope>
    <source>
        <strain evidence="3">JCM 14319</strain>
    </source>
</reference>
<dbReference type="PANTHER" id="PTHR33164">
    <property type="entry name" value="TRANSCRIPTIONAL REGULATOR, MARR FAMILY"/>
    <property type="match status" value="1"/>
</dbReference>
<name>A0ABP4X0B4_9MICO</name>
<dbReference type="InterPro" id="IPR036390">
    <property type="entry name" value="WH_DNA-bd_sf"/>
</dbReference>
<dbReference type="InterPro" id="IPR000835">
    <property type="entry name" value="HTH_MarR-typ"/>
</dbReference>
<gene>
    <name evidence="2" type="ORF">GCM10009747_25730</name>
</gene>
<dbReference type="Proteomes" id="UP001500506">
    <property type="component" value="Unassembled WGS sequence"/>
</dbReference>
<dbReference type="PANTHER" id="PTHR33164:SF43">
    <property type="entry name" value="HTH-TYPE TRANSCRIPTIONAL REPRESSOR YETL"/>
    <property type="match status" value="1"/>
</dbReference>
<dbReference type="PROSITE" id="PS50995">
    <property type="entry name" value="HTH_MARR_2"/>
    <property type="match status" value="1"/>
</dbReference>
<evidence type="ECO:0000313" key="3">
    <source>
        <dbReference type="Proteomes" id="UP001500506"/>
    </source>
</evidence>
<sequence length="178" mass="19422">MDDPVVDDSLQDSAAAPEGERWVPVELQVAGLRRATRLLREFLVASDQFERSLRAALSVNATDLEAMEHLIMAGPLGPSELARRVGISTPSATTSVDRLVALGHVTREPHPTDRRAVMITPTPSSRDRAIGILIPMIRHLDAQLDGLTEAEQTVITAYLQRVVDACRDHVSKESADRG</sequence>
<organism evidence="2 3">
    <name type="scientific">Agromyces humatus</name>
    <dbReference type="NCBI Taxonomy" id="279573"/>
    <lineage>
        <taxon>Bacteria</taxon>
        <taxon>Bacillati</taxon>
        <taxon>Actinomycetota</taxon>
        <taxon>Actinomycetes</taxon>
        <taxon>Micrococcales</taxon>
        <taxon>Microbacteriaceae</taxon>
        <taxon>Agromyces</taxon>
    </lineage>
</organism>
<comment type="caution">
    <text evidence="2">The sequence shown here is derived from an EMBL/GenBank/DDBJ whole genome shotgun (WGS) entry which is preliminary data.</text>
</comment>
<protein>
    <recommendedName>
        <fullName evidence="1">HTH marR-type domain-containing protein</fullName>
    </recommendedName>
</protein>
<evidence type="ECO:0000259" key="1">
    <source>
        <dbReference type="PROSITE" id="PS50995"/>
    </source>
</evidence>
<dbReference type="EMBL" id="BAAANH010000005">
    <property type="protein sequence ID" value="GAA1764702.1"/>
    <property type="molecule type" value="Genomic_DNA"/>
</dbReference>
<dbReference type="Pfam" id="PF12802">
    <property type="entry name" value="MarR_2"/>
    <property type="match status" value="1"/>
</dbReference>
<dbReference type="InterPro" id="IPR039422">
    <property type="entry name" value="MarR/SlyA-like"/>
</dbReference>
<feature type="domain" description="HTH marR-type" evidence="1">
    <location>
        <begin position="35"/>
        <end position="164"/>
    </location>
</feature>
<dbReference type="PRINTS" id="PR00598">
    <property type="entry name" value="HTHMARR"/>
</dbReference>
<keyword evidence="3" id="KW-1185">Reference proteome</keyword>
<dbReference type="RefSeq" id="WP_232498769.1">
    <property type="nucleotide sequence ID" value="NZ_BAAANH010000005.1"/>
</dbReference>
<proteinExistence type="predicted"/>
<evidence type="ECO:0000313" key="2">
    <source>
        <dbReference type="EMBL" id="GAA1764702.1"/>
    </source>
</evidence>
<accession>A0ABP4X0B4</accession>
<dbReference type="Gene3D" id="1.10.10.10">
    <property type="entry name" value="Winged helix-like DNA-binding domain superfamily/Winged helix DNA-binding domain"/>
    <property type="match status" value="1"/>
</dbReference>
<dbReference type="SMART" id="SM00347">
    <property type="entry name" value="HTH_MARR"/>
    <property type="match status" value="1"/>
</dbReference>